<feature type="compositionally biased region" description="Polar residues" evidence="2">
    <location>
        <begin position="8"/>
        <end position="17"/>
    </location>
</feature>
<dbReference type="Gene3D" id="3.30.40.10">
    <property type="entry name" value="Zinc/RING finger domain, C3HC4 (zinc finger)"/>
    <property type="match status" value="1"/>
</dbReference>
<evidence type="ECO:0000313" key="6">
    <source>
        <dbReference type="EMBL" id="CAE0693386.1"/>
    </source>
</evidence>
<evidence type="ECO:0000313" key="7">
    <source>
        <dbReference type="EMBL" id="CAH0368136.1"/>
    </source>
</evidence>
<evidence type="ECO:0000313" key="8">
    <source>
        <dbReference type="Proteomes" id="UP000789595"/>
    </source>
</evidence>
<sequence length="562" mass="61814">MEPRDSGGQVSDANTGHASDASAELSELETAGPWRKAFDALRASLWIRRPRPVVETDAEFPWPRDAMAAYAQLRRTQAPPRCSLDAVVVVAALPQVERDDGAAVRSFLRDASLRAGASIVEVRGPFAHGNGSAAFVETGSNEAAQSVSRALDGFRVQEPARCTIRAAPYRLTTSVNTPPPPQRMPQVSAILRSSTVSSSDEGPPVPRRQRVETLTGALDRARGPSAPVLSQLDGDLDAAMAQGDSKRCREVEARITRAYSAMLGGLRQLCESGRDDTDVERERGALDAVERALLRGAFRSRDDDESDDEVVLLRGALKAERLRAAALAKEARAHAVRAAALTQDARERREVLQRFSRRAEDLTAITQQLQDRCDRAERRADVAERRAARARRRTGADDALPLESDRALYEGRLRGELGVFRAARRRRVPAPDTSEDREEDVSDDEQFVVYRWDGDGSGDAWTRVGRTRAPRVKHLPDEYRCPITLNAMVDPCLAPDGHSYERRAIERWFAAHGTSPLTNQRLESTEVVPNHALRKAIARFRDECDAAAASVGPPEALKTESE</sequence>
<evidence type="ECO:0000313" key="5">
    <source>
        <dbReference type="EMBL" id="CAE0693385.1"/>
    </source>
</evidence>
<dbReference type="InterPro" id="IPR013083">
    <property type="entry name" value="Znf_RING/FYVE/PHD"/>
</dbReference>
<dbReference type="InterPro" id="IPR003613">
    <property type="entry name" value="Ubox_domain"/>
</dbReference>
<feature type="coiled-coil region" evidence="1">
    <location>
        <begin position="352"/>
        <end position="393"/>
    </location>
</feature>
<protein>
    <recommendedName>
        <fullName evidence="3">U-box domain-containing protein</fullName>
    </recommendedName>
</protein>
<dbReference type="Proteomes" id="UP000789595">
    <property type="component" value="Unassembled WGS sequence"/>
</dbReference>
<evidence type="ECO:0000256" key="2">
    <source>
        <dbReference type="SAM" id="MobiDB-lite"/>
    </source>
</evidence>
<evidence type="ECO:0000256" key="1">
    <source>
        <dbReference type="SAM" id="Coils"/>
    </source>
</evidence>
<dbReference type="PROSITE" id="PS51698">
    <property type="entry name" value="U_BOX"/>
    <property type="match status" value="1"/>
</dbReference>
<feature type="region of interest" description="Disordered" evidence="2">
    <location>
        <begin position="1"/>
        <end position="26"/>
    </location>
</feature>
<gene>
    <name evidence="4" type="ORF">PCAL00307_LOCUS8818</name>
    <name evidence="5" type="ORF">PCAL00307_LOCUS8821</name>
    <name evidence="6" type="ORF">PCAL00307_LOCUS8822</name>
    <name evidence="7" type="ORF">PECAL_2P11860</name>
</gene>
<evidence type="ECO:0000313" key="4">
    <source>
        <dbReference type="EMBL" id="CAE0693382.1"/>
    </source>
</evidence>
<dbReference type="Pfam" id="PF04564">
    <property type="entry name" value="U-box"/>
    <property type="match status" value="1"/>
</dbReference>
<keyword evidence="1" id="KW-0175">Coiled coil</keyword>
<keyword evidence="8" id="KW-1185">Reference proteome</keyword>
<dbReference type="CDD" id="cd16655">
    <property type="entry name" value="RING-Ubox_WDSUB1-like"/>
    <property type="match status" value="1"/>
</dbReference>
<dbReference type="AlphaFoldDB" id="A0A6S8TKZ9"/>
<reference evidence="6" key="1">
    <citation type="submission" date="2021-01" db="EMBL/GenBank/DDBJ databases">
        <authorList>
            <person name="Corre E."/>
            <person name="Pelletier E."/>
            <person name="Niang G."/>
            <person name="Scheremetjew M."/>
            <person name="Finn R."/>
            <person name="Kale V."/>
            <person name="Holt S."/>
            <person name="Cochrane G."/>
            <person name="Meng A."/>
            <person name="Brown T."/>
            <person name="Cohen L."/>
        </authorList>
    </citation>
    <scope>NUCLEOTIDE SEQUENCE</scope>
    <source>
        <strain evidence="6">CCMP1756</strain>
    </source>
</reference>
<dbReference type="GO" id="GO:0004842">
    <property type="term" value="F:ubiquitin-protein transferase activity"/>
    <property type="evidence" value="ECO:0007669"/>
    <property type="project" value="InterPro"/>
</dbReference>
<reference evidence="7" key="2">
    <citation type="submission" date="2021-11" db="EMBL/GenBank/DDBJ databases">
        <authorList>
            <consortium name="Genoscope - CEA"/>
            <person name="William W."/>
        </authorList>
    </citation>
    <scope>NUCLEOTIDE SEQUENCE</scope>
</reference>
<proteinExistence type="predicted"/>
<dbReference type="EMBL" id="CAKKNE010000002">
    <property type="protein sequence ID" value="CAH0368136.1"/>
    <property type="molecule type" value="Genomic_DNA"/>
</dbReference>
<dbReference type="OrthoDB" id="424220at2759"/>
<feature type="domain" description="U-box" evidence="3">
    <location>
        <begin position="474"/>
        <end position="547"/>
    </location>
</feature>
<dbReference type="EMBL" id="HBIW01010339">
    <property type="protein sequence ID" value="CAE0693385.1"/>
    <property type="molecule type" value="Transcribed_RNA"/>
</dbReference>
<dbReference type="EMBL" id="HBIW01010340">
    <property type="protein sequence ID" value="CAE0693386.1"/>
    <property type="molecule type" value="Transcribed_RNA"/>
</dbReference>
<dbReference type="InterPro" id="IPR052085">
    <property type="entry name" value="WD-SAM-U-box"/>
</dbReference>
<dbReference type="PANTHER" id="PTHR46573:SF1">
    <property type="entry name" value="WD REPEAT, SAM AND U-BOX DOMAIN-CONTAINING PROTEIN 1"/>
    <property type="match status" value="1"/>
</dbReference>
<dbReference type="SMART" id="SM00504">
    <property type="entry name" value="Ubox"/>
    <property type="match status" value="1"/>
</dbReference>
<dbReference type="PANTHER" id="PTHR46573">
    <property type="entry name" value="WD REPEAT, SAM AND U-BOX DOMAIN-CONTAINING PROTEIN 1"/>
    <property type="match status" value="1"/>
</dbReference>
<name>A0A6S8TKZ9_9STRA</name>
<accession>A0A6S8TKZ9</accession>
<dbReference type="GO" id="GO:0016567">
    <property type="term" value="P:protein ubiquitination"/>
    <property type="evidence" value="ECO:0007669"/>
    <property type="project" value="InterPro"/>
</dbReference>
<evidence type="ECO:0000259" key="3">
    <source>
        <dbReference type="PROSITE" id="PS51698"/>
    </source>
</evidence>
<dbReference type="SUPFAM" id="SSF57850">
    <property type="entry name" value="RING/U-box"/>
    <property type="match status" value="1"/>
</dbReference>
<organism evidence="6">
    <name type="scientific">Pelagomonas calceolata</name>
    <dbReference type="NCBI Taxonomy" id="35677"/>
    <lineage>
        <taxon>Eukaryota</taxon>
        <taxon>Sar</taxon>
        <taxon>Stramenopiles</taxon>
        <taxon>Ochrophyta</taxon>
        <taxon>Pelagophyceae</taxon>
        <taxon>Pelagomonadales</taxon>
        <taxon>Pelagomonadaceae</taxon>
        <taxon>Pelagomonas</taxon>
    </lineage>
</organism>
<dbReference type="EMBL" id="HBIW01010336">
    <property type="protein sequence ID" value="CAE0693382.1"/>
    <property type="molecule type" value="Transcribed_RNA"/>
</dbReference>